<dbReference type="EMBL" id="JAVRRT010000015">
    <property type="protein sequence ID" value="KAK5165931.1"/>
    <property type="molecule type" value="Genomic_DNA"/>
</dbReference>
<name>A0AAV9P384_9PEZI</name>
<evidence type="ECO:0000313" key="2">
    <source>
        <dbReference type="EMBL" id="KAK5165931.1"/>
    </source>
</evidence>
<evidence type="ECO:0000259" key="1">
    <source>
        <dbReference type="Pfam" id="PF11274"/>
    </source>
</evidence>
<dbReference type="GeneID" id="89930187"/>
<dbReference type="PANTHER" id="PTHR40370:SF1">
    <property type="entry name" value="DUF3074 DOMAIN-CONTAINING PROTEIN"/>
    <property type="match status" value="1"/>
</dbReference>
<proteinExistence type="predicted"/>
<reference evidence="2 3" key="1">
    <citation type="submission" date="2023-08" db="EMBL/GenBank/DDBJ databases">
        <title>Black Yeasts Isolated from many extreme environments.</title>
        <authorList>
            <person name="Coleine C."/>
            <person name="Stajich J.E."/>
            <person name="Selbmann L."/>
        </authorList>
    </citation>
    <scope>NUCLEOTIDE SEQUENCE [LARGE SCALE GENOMIC DNA]</scope>
    <source>
        <strain evidence="2 3">CCFEE 5935</strain>
    </source>
</reference>
<keyword evidence="3" id="KW-1185">Reference proteome</keyword>
<dbReference type="AlphaFoldDB" id="A0AAV9P384"/>
<organism evidence="2 3">
    <name type="scientific">Saxophila tyrrhenica</name>
    <dbReference type="NCBI Taxonomy" id="1690608"/>
    <lineage>
        <taxon>Eukaryota</taxon>
        <taxon>Fungi</taxon>
        <taxon>Dikarya</taxon>
        <taxon>Ascomycota</taxon>
        <taxon>Pezizomycotina</taxon>
        <taxon>Dothideomycetes</taxon>
        <taxon>Dothideomycetidae</taxon>
        <taxon>Mycosphaerellales</taxon>
        <taxon>Extremaceae</taxon>
        <taxon>Saxophila</taxon>
    </lineage>
</organism>
<accession>A0AAV9P384</accession>
<sequence length="290" mass="31420">MATSAGLGPLIRLRNLSPSSLPSHPSLKDANDTSIISFAASALAEANIFMTGYAPANFDVKSIEKHSAPATAAVELSAKDIPASALPKDSGVPSEVTENWFARKSTHDNKAEKGTGTWEEFDFALRVDHSQHEKDYTPDVLDAHEVLNWDEQLESSGRRVEGGWEDVHAGVYEMCHKIPPPLNNRVFSVLVITGKKEKEFLVVQIPVGTQGLPGVKYRDDSKVTAGIYCSIERGELLEEGSKVVWQMATASDAKGVLPMWAQKMGVPGAVVKDVGLVVGWLDEQRGKGKV</sequence>
<dbReference type="RefSeq" id="XP_064655943.1">
    <property type="nucleotide sequence ID" value="XM_064806084.1"/>
</dbReference>
<dbReference type="InterPro" id="IPR024500">
    <property type="entry name" value="DUF3074"/>
</dbReference>
<evidence type="ECO:0000313" key="3">
    <source>
        <dbReference type="Proteomes" id="UP001337655"/>
    </source>
</evidence>
<comment type="caution">
    <text evidence="2">The sequence shown here is derived from an EMBL/GenBank/DDBJ whole genome shotgun (WGS) entry which is preliminary data.</text>
</comment>
<dbReference type="PANTHER" id="PTHR40370">
    <property type="entry name" value="EXPRESSED PROTEIN"/>
    <property type="match status" value="1"/>
</dbReference>
<feature type="domain" description="DUF3074" evidence="1">
    <location>
        <begin position="100"/>
        <end position="281"/>
    </location>
</feature>
<dbReference type="Pfam" id="PF11274">
    <property type="entry name" value="DUF3074"/>
    <property type="match status" value="1"/>
</dbReference>
<gene>
    <name evidence="2" type="ORF">LTR77_008855</name>
</gene>
<protein>
    <recommendedName>
        <fullName evidence="1">DUF3074 domain-containing protein</fullName>
    </recommendedName>
</protein>
<dbReference type="Proteomes" id="UP001337655">
    <property type="component" value="Unassembled WGS sequence"/>
</dbReference>